<proteinExistence type="predicted"/>
<name>A0A5J4UYP9_9EUKA</name>
<accession>A0A5J4UYP9</accession>
<dbReference type="Proteomes" id="UP000324800">
    <property type="component" value="Unassembled WGS sequence"/>
</dbReference>
<organism evidence="1 2">
    <name type="scientific">Streblomastix strix</name>
    <dbReference type="NCBI Taxonomy" id="222440"/>
    <lineage>
        <taxon>Eukaryota</taxon>
        <taxon>Metamonada</taxon>
        <taxon>Preaxostyla</taxon>
        <taxon>Oxymonadida</taxon>
        <taxon>Streblomastigidae</taxon>
        <taxon>Streblomastix</taxon>
    </lineage>
</organism>
<sequence>MVYVKRLLGLSLINIQIAAQMNDANAKKIMQEISAGKINHYPPYPSLDTHVQNHHMNVTLASAISPFITLLFGLDGQGNSDFKLMRRFIKIMEINRGWQNDVRNTYNKSLLQKGRQSSLQEVRNIPLIPSGRFFEAVQGMNYCSAELQSTETTESRLRICLNNFEKRIRQAQNTPSPSNANQGMVSCAPSYGSLFGYGIEKLLNIEEDQRDNAIKQINSEYFKSFEQRQSQQAQLSYIFNNSQDKKIQPDIQSNISKLFAFPSLSKIVTDSSFNFQDPISSVALHQMIDTLFMIILLRIPNIFPTLLMHPSPVIQEGTLTAVQALLQVALRLRSVTADKRGREFFPVQHAARLTRCLMQILSQREQINSFDQQLSMMKMHQNRAYSLPPTIRATMEAAQELVACDVINPEKNTHSSTDQLNNNDSFVSSSSIQSFSLTSILAILLVTIRILVFFTLRSPLSTLPQSKILTQAEKRGKEGQSEYRLRQKLHEDITKEDREMQSNNLFPISTVGIDIHIRKVFEENSQSDTPHLSHVQSSFISFLSSILRISASYDKLKRHRSSVISQLCNTLTRTPSLSYTLGQTIGNLLLSNLQSVVLTIQDAEKKNMAVMRVIGGIAADDIDTERSSQNYVVERQTRLNMIETLMIYTSYRSRQYEGGQPYYQRTPSTSIQGINQHYPTPRLSLDPNRALISGFIQSGYFTFLLSPDIRCSTGICQTNLSLPPPSVQAIQNKAILRNEMIDVIILICKHSCQLLPIQLSLGKNTELLKRGILSERRKQDILQQQTSKEEENLDV</sequence>
<reference evidence="1 2" key="1">
    <citation type="submission" date="2019-03" db="EMBL/GenBank/DDBJ databases">
        <title>Single cell metagenomics reveals metabolic interactions within the superorganism composed of flagellate Streblomastix strix and complex community of Bacteroidetes bacteria on its surface.</title>
        <authorList>
            <person name="Treitli S.C."/>
            <person name="Kolisko M."/>
            <person name="Husnik F."/>
            <person name="Keeling P."/>
            <person name="Hampl V."/>
        </authorList>
    </citation>
    <scope>NUCLEOTIDE SEQUENCE [LARGE SCALE GENOMIC DNA]</scope>
    <source>
        <strain evidence="1">ST1C</strain>
    </source>
</reference>
<evidence type="ECO:0000313" key="2">
    <source>
        <dbReference type="Proteomes" id="UP000324800"/>
    </source>
</evidence>
<dbReference type="OrthoDB" id="10693014at2759"/>
<dbReference type="AlphaFoldDB" id="A0A5J4UYP9"/>
<protein>
    <submittedName>
        <fullName evidence="1">Uncharacterized protein</fullName>
    </submittedName>
</protein>
<feature type="non-terminal residue" evidence="1">
    <location>
        <position position="795"/>
    </location>
</feature>
<comment type="caution">
    <text evidence="1">The sequence shown here is derived from an EMBL/GenBank/DDBJ whole genome shotgun (WGS) entry which is preliminary data.</text>
</comment>
<gene>
    <name evidence="1" type="ORF">EZS28_028657</name>
</gene>
<evidence type="ECO:0000313" key="1">
    <source>
        <dbReference type="EMBL" id="KAA6375816.1"/>
    </source>
</evidence>
<dbReference type="EMBL" id="SNRW01010967">
    <property type="protein sequence ID" value="KAA6375816.1"/>
    <property type="molecule type" value="Genomic_DNA"/>
</dbReference>